<evidence type="ECO:0000313" key="2">
    <source>
        <dbReference type="Proteomes" id="UP000192758"/>
    </source>
</evidence>
<dbReference type="AlphaFoldDB" id="A0A1W0E812"/>
<reference evidence="1 2" key="1">
    <citation type="journal article" date="2017" name="Environ. Microbiol.">
        <title>Decay of the glycolytic pathway and adaptation to intranuclear parasitism within Enterocytozoonidae microsporidia.</title>
        <authorList>
            <person name="Wiredu Boakye D."/>
            <person name="Jaroenlak P."/>
            <person name="Prachumwat A."/>
            <person name="Williams T.A."/>
            <person name="Bateman K.S."/>
            <person name="Itsathitphaisarn O."/>
            <person name="Sritunyalucksana K."/>
            <person name="Paszkiewicz K.H."/>
            <person name="Moore K.A."/>
            <person name="Stentiford G.D."/>
            <person name="Williams B.A."/>
        </authorList>
    </citation>
    <scope>NUCLEOTIDE SEQUENCE [LARGE SCALE GENOMIC DNA]</scope>
    <source>
        <strain evidence="1 2">TH1</strain>
    </source>
</reference>
<sequence length="327" mass="38216">MVKTNRKNIPFENEKFLFFKNIQNADIFKDCIIFTGIKEEKNNTTCYDVLLHNILTESNQTLINDSVNKHVKLKDSSLFSTSGALGLKVFDLHKNTETTNYRIEKLYDHKWNYDTESHYKDCIITHDDINIKIYDLRMRYMVESINTKNMLKKEAYEGCFNCINCVDWYKNGYVVKCEDVIFSIEDKKFKRYYASNEDKNLGGFDFAISNGILFINANNQIKYYVDDKVIVKASKYKNISGIKNGTVFNDNNLTGISGIINSSDNISNKKAKFNKTTGYLQIETTKKVIIKENIGGYHLHNFLFHNSTAYFQLDRNFYKFDMKLFNN</sequence>
<evidence type="ECO:0000313" key="1">
    <source>
        <dbReference type="EMBL" id="OQS55368.1"/>
    </source>
</evidence>
<comment type="caution">
    <text evidence="1">The sequence shown here is derived from an EMBL/GenBank/DDBJ whole genome shotgun (WGS) entry which is preliminary data.</text>
</comment>
<keyword evidence="2" id="KW-1185">Reference proteome</keyword>
<organism evidence="1 2">
    <name type="scientific">Ecytonucleospora hepatopenaei</name>
    <dbReference type="NCBI Taxonomy" id="646526"/>
    <lineage>
        <taxon>Eukaryota</taxon>
        <taxon>Fungi</taxon>
        <taxon>Fungi incertae sedis</taxon>
        <taxon>Microsporidia</taxon>
        <taxon>Enterocytozoonidae</taxon>
        <taxon>Ecytonucleospora</taxon>
    </lineage>
</organism>
<proteinExistence type="predicted"/>
<accession>A0A1W0E812</accession>
<protein>
    <submittedName>
        <fullName evidence="1">Uncharacterized protein</fullName>
    </submittedName>
</protein>
<dbReference type="Proteomes" id="UP000192758">
    <property type="component" value="Unassembled WGS sequence"/>
</dbReference>
<dbReference type="VEuPathDB" id="MicrosporidiaDB:EHP00_726"/>
<gene>
    <name evidence="1" type="ORF">EHP00_726</name>
</gene>
<dbReference type="EMBL" id="MNPJ01000010">
    <property type="protein sequence ID" value="OQS55368.1"/>
    <property type="molecule type" value="Genomic_DNA"/>
</dbReference>
<name>A0A1W0E812_9MICR</name>